<dbReference type="Pfam" id="PF26128">
    <property type="entry name" value="Gad2"/>
    <property type="match status" value="1"/>
</dbReference>
<proteinExistence type="predicted"/>
<reference evidence="1" key="1">
    <citation type="journal article" date="2023" name="PhytoFront">
        <title>Draft Genome Resources of Seven Strains of Tilletia horrida, Causal Agent of Kernel Smut of Rice.</title>
        <authorList>
            <person name="Khanal S."/>
            <person name="Antony Babu S."/>
            <person name="Zhou X.G."/>
        </authorList>
    </citation>
    <scope>NUCLEOTIDE SEQUENCE</scope>
    <source>
        <strain evidence="1">TX3</strain>
    </source>
</reference>
<dbReference type="PANTHER" id="PTHR43558:SF6">
    <property type="entry name" value="REDUCTASE, PUTATIVE (AFU_ORTHOLOGUE AFUA_3G10540)-RELATED"/>
    <property type="match status" value="1"/>
</dbReference>
<protein>
    <submittedName>
        <fullName evidence="1">Uncharacterized protein</fullName>
    </submittedName>
</protein>
<evidence type="ECO:0000313" key="1">
    <source>
        <dbReference type="EMBL" id="KAK0538576.1"/>
    </source>
</evidence>
<evidence type="ECO:0000313" key="2">
    <source>
        <dbReference type="Proteomes" id="UP001176521"/>
    </source>
</evidence>
<dbReference type="AlphaFoldDB" id="A0AAN6JNP7"/>
<sequence length="593" mass="66778">MAELNSLDNFVARHTISHLSNGEQQSEPTALADTAALMSEVIEYLQELPNVAQRDDCIEQVNLRLANTWPPDWSAYLLRLRRHWNLFGDEGVVAQARNRLLPQGQRFFDQHRAGVVRINSINEFERLFAKFSHGALRGLSFANIVVAGGSVLSCLTEGELNNTAFSTSDIDIFIYALDPQGATEKLIDIEATLRMNIASFDECYTVERSISTVSFIPLQKEYRKIQVILRLYATPGEVLANFDLDQVAVAFDGVDVLIEPRAARAILTGFTYATHKSFSNTTACRILKYAERGYGMIFRTGVGDASGTPTRLLAEDMHTWATSAYDKVAALVASQRCDLLSQSMEHHIINMQRVATQARDCLTGPWLEHYRRFTVLSALYAHACENAWLLQQLGVHVMNKVFFPYGPPERLFYDENDNLHAEVGTTASLWEETIAMIVGGQNSPEEDDLPPEVWKRCGDSVEDVLRKPLHFFLFLPKGIQAKVRSSCPSLAEHIELHVRGELFVDMDGVAFDLCSWSQTSIGMWQPATKTDSNAHDLLRFSAIMTNWTMHRVEYGARWQQLRFGRLMARYLVGHGNAQTSAEDDERLCAWITG</sequence>
<dbReference type="Proteomes" id="UP001176521">
    <property type="component" value="Unassembled WGS sequence"/>
</dbReference>
<gene>
    <name evidence="1" type="ORF">OC842_001269</name>
</gene>
<dbReference type="EMBL" id="JAPDMQ010000043">
    <property type="protein sequence ID" value="KAK0538576.1"/>
    <property type="molecule type" value="Genomic_DNA"/>
</dbReference>
<name>A0AAN6JNP7_9BASI</name>
<dbReference type="InterPro" id="IPR053354">
    <property type="entry name" value="MGDG_epimerase"/>
</dbReference>
<accession>A0AAN6JNP7</accession>
<comment type="caution">
    <text evidence="1">The sequence shown here is derived from an EMBL/GenBank/DDBJ whole genome shotgun (WGS) entry which is preliminary data.</text>
</comment>
<organism evidence="1 2">
    <name type="scientific">Tilletia horrida</name>
    <dbReference type="NCBI Taxonomy" id="155126"/>
    <lineage>
        <taxon>Eukaryota</taxon>
        <taxon>Fungi</taxon>
        <taxon>Dikarya</taxon>
        <taxon>Basidiomycota</taxon>
        <taxon>Ustilaginomycotina</taxon>
        <taxon>Exobasidiomycetes</taxon>
        <taxon>Tilletiales</taxon>
        <taxon>Tilletiaceae</taxon>
        <taxon>Tilletia</taxon>
    </lineage>
</organism>
<dbReference type="PANTHER" id="PTHR43558">
    <property type="entry name" value="REDUCTASE, PUTATIVE (AFU_ORTHOLOGUE AFUA_3G10540)-RELATED"/>
    <property type="match status" value="1"/>
</dbReference>
<keyword evidence="2" id="KW-1185">Reference proteome</keyword>